<keyword evidence="3" id="KW-1185">Reference proteome</keyword>
<sequence length="99" mass="9987">MKMKASPVWIGALVAGSTAAFYFWQKNGSFKDPQPATGVPDAATPLPSASTSASGSSGSRTPSAANGHVRDVQASDPPAPDTGTNFTVQGDVHQPGSSN</sequence>
<feature type="compositionally biased region" description="Low complexity" evidence="1">
    <location>
        <begin position="42"/>
        <end position="65"/>
    </location>
</feature>
<feature type="region of interest" description="Disordered" evidence="1">
    <location>
        <begin position="30"/>
        <end position="99"/>
    </location>
</feature>
<comment type="caution">
    <text evidence="2">The sequence shown here is derived from an EMBL/GenBank/DDBJ whole genome shotgun (WGS) entry which is preliminary data.</text>
</comment>
<evidence type="ECO:0000313" key="2">
    <source>
        <dbReference type="EMBL" id="MBB6058957.1"/>
    </source>
</evidence>
<gene>
    <name evidence="2" type="ORF">HNQ93_001803</name>
</gene>
<dbReference type="AlphaFoldDB" id="A0A7W9WCS4"/>
<accession>A0A7W9WCS4</accession>
<organism evidence="2 3">
    <name type="scientific">Hymenobacter luteus</name>
    <dbReference type="NCBI Taxonomy" id="1411122"/>
    <lineage>
        <taxon>Bacteria</taxon>
        <taxon>Pseudomonadati</taxon>
        <taxon>Bacteroidota</taxon>
        <taxon>Cytophagia</taxon>
        <taxon>Cytophagales</taxon>
        <taxon>Hymenobacteraceae</taxon>
        <taxon>Hymenobacter</taxon>
    </lineage>
</organism>
<dbReference type="EMBL" id="JACHGG010000002">
    <property type="protein sequence ID" value="MBB6058957.1"/>
    <property type="molecule type" value="Genomic_DNA"/>
</dbReference>
<name>A0A7W9WCS4_9BACT</name>
<reference evidence="2 3" key="1">
    <citation type="submission" date="2020-08" db="EMBL/GenBank/DDBJ databases">
        <title>Genomic Encyclopedia of Type Strains, Phase IV (KMG-IV): sequencing the most valuable type-strain genomes for metagenomic binning, comparative biology and taxonomic classification.</title>
        <authorList>
            <person name="Goeker M."/>
        </authorList>
    </citation>
    <scope>NUCLEOTIDE SEQUENCE [LARGE SCALE GENOMIC DNA]</scope>
    <source>
        <strain evidence="2 3">DSM 26718</strain>
    </source>
</reference>
<dbReference type="RefSeq" id="WP_183402891.1">
    <property type="nucleotide sequence ID" value="NZ_JACHGG010000002.1"/>
</dbReference>
<dbReference type="Proteomes" id="UP000532746">
    <property type="component" value="Unassembled WGS sequence"/>
</dbReference>
<evidence type="ECO:0000256" key="1">
    <source>
        <dbReference type="SAM" id="MobiDB-lite"/>
    </source>
</evidence>
<evidence type="ECO:0000313" key="3">
    <source>
        <dbReference type="Proteomes" id="UP000532746"/>
    </source>
</evidence>
<protein>
    <submittedName>
        <fullName evidence="2">Uncharacterized protein</fullName>
    </submittedName>
</protein>
<proteinExistence type="predicted"/>